<feature type="region of interest" description="Disordered" evidence="1">
    <location>
        <begin position="394"/>
        <end position="438"/>
    </location>
</feature>
<dbReference type="Pfam" id="PF10406">
    <property type="entry name" value="TAF8_C"/>
    <property type="match status" value="1"/>
</dbReference>
<reference evidence="3 4" key="1">
    <citation type="submission" date="2018-03" db="EMBL/GenBank/DDBJ databases">
        <title>Draft genome sequence of Rohu Carp (Labeo rohita).</title>
        <authorList>
            <person name="Das P."/>
            <person name="Kushwaha B."/>
            <person name="Joshi C.G."/>
            <person name="Kumar D."/>
            <person name="Nagpure N.S."/>
            <person name="Sahoo L."/>
            <person name="Das S.P."/>
            <person name="Bit A."/>
            <person name="Patnaik S."/>
            <person name="Meher P.K."/>
            <person name="Jayasankar P."/>
            <person name="Koringa P.G."/>
            <person name="Patel N.V."/>
            <person name="Hinsu A.T."/>
            <person name="Kumar R."/>
            <person name="Pandey M."/>
            <person name="Agarwal S."/>
            <person name="Srivastava S."/>
            <person name="Singh M."/>
            <person name="Iquebal M.A."/>
            <person name="Jaiswal S."/>
            <person name="Angadi U.B."/>
            <person name="Kumar N."/>
            <person name="Raza M."/>
            <person name="Shah T.M."/>
            <person name="Rai A."/>
            <person name="Jena J.K."/>
        </authorList>
    </citation>
    <scope>NUCLEOTIDE SEQUENCE [LARGE SCALE GENOMIC DNA]</scope>
    <source>
        <strain evidence="3">DASCIFA01</strain>
        <tissue evidence="3">Testis</tissue>
    </source>
</reference>
<dbReference type="CDD" id="cd08049">
    <property type="entry name" value="TAF8"/>
    <property type="match status" value="1"/>
</dbReference>
<evidence type="ECO:0000313" key="4">
    <source>
        <dbReference type="Proteomes" id="UP000290572"/>
    </source>
</evidence>
<accession>A0A498ML72</accession>
<feature type="compositionally biased region" description="Polar residues" evidence="1">
    <location>
        <begin position="461"/>
        <end position="487"/>
    </location>
</feature>
<dbReference type="STRING" id="84645.A0A498ML72"/>
<feature type="compositionally biased region" description="Polar residues" evidence="1">
    <location>
        <begin position="419"/>
        <end position="438"/>
    </location>
</feature>
<feature type="region of interest" description="Disordered" evidence="1">
    <location>
        <begin position="683"/>
        <end position="752"/>
    </location>
</feature>
<feature type="region of interest" description="Disordered" evidence="1">
    <location>
        <begin position="1262"/>
        <end position="1296"/>
    </location>
</feature>
<dbReference type="PANTHER" id="PTHR14492">
    <property type="entry name" value="JBTS17"/>
    <property type="match status" value="1"/>
</dbReference>
<feature type="region of interest" description="Disordered" evidence="1">
    <location>
        <begin position="282"/>
        <end position="317"/>
    </location>
</feature>
<feature type="domain" description="Transcription factor TFIID subunit 8 C-terminal" evidence="2">
    <location>
        <begin position="46"/>
        <end position="94"/>
    </location>
</feature>
<dbReference type="Pfam" id="PF15392">
    <property type="entry name" value="Joubert"/>
    <property type="match status" value="1"/>
</dbReference>
<protein>
    <submittedName>
        <fullName evidence="3">Transport sec31-like isoform X1</fullName>
    </submittedName>
</protein>
<dbReference type="Proteomes" id="UP000290572">
    <property type="component" value="Unassembled WGS sequence"/>
</dbReference>
<gene>
    <name evidence="3" type="ORF">ROHU_007926</name>
</gene>
<name>A0A498ML72_LABRO</name>
<dbReference type="PANTHER" id="PTHR14492:SF4">
    <property type="entry name" value="CILIOGENESIS AND PLANAR POLARITY EFFECTOR 1"/>
    <property type="match status" value="1"/>
</dbReference>
<dbReference type="GO" id="GO:0035869">
    <property type="term" value="C:ciliary transition zone"/>
    <property type="evidence" value="ECO:0007669"/>
    <property type="project" value="TreeGrafter"/>
</dbReference>
<feature type="compositionally biased region" description="Polar residues" evidence="1">
    <location>
        <begin position="1216"/>
        <end position="1225"/>
    </location>
</feature>
<proteinExistence type="predicted"/>
<feature type="compositionally biased region" description="Basic and acidic residues" evidence="1">
    <location>
        <begin position="1285"/>
        <end position="1296"/>
    </location>
</feature>
<dbReference type="EMBL" id="QBIY01012730">
    <property type="protein sequence ID" value="RXN18005.1"/>
    <property type="molecule type" value="Genomic_DNA"/>
</dbReference>
<evidence type="ECO:0000259" key="2">
    <source>
        <dbReference type="Pfam" id="PF10406"/>
    </source>
</evidence>
<comment type="caution">
    <text evidence="3">The sequence shown here is derived from an EMBL/GenBank/DDBJ whole genome shotgun (WGS) entry which is preliminary data.</text>
</comment>
<dbReference type="GO" id="GO:0060271">
    <property type="term" value="P:cilium assembly"/>
    <property type="evidence" value="ECO:0007669"/>
    <property type="project" value="TreeGrafter"/>
</dbReference>
<sequence>MGFNVDTLPVYAKRSQRMVITAPPITNAPVVPKALTAGQKRTHPTYIPSHFPEFPDPHTYIKTPTFREPVSDYQVVREKAASQRRDVERALTRFMAKTGETQSLFKDDISAFPLIAAKPSTIPYLSALLPSELELQTLEETDSSEQDDQTDTENNPSNIIQALQSKIENYQLTSVDDAEDVVDQTDDQLSEHEDTMISDEEQNITEIREIRQTSDAEDVLFTDESSAADVTEASLANQSRAHRDQALTLADLECPDTDEHSLQSQSEGNDVCATLDRTALTRRPELSASAGVQETDRASLPMRPGADPPHSEPQMHTDPVRQLLQDELFRLVQLQQINFMSLMQVVGASFSNLPLSQAMLQSNAVLPQTTAVPAQQPSQPVSLTQNAQHAVCDDTNLPIRATGPERVNSSQDDDRRPVNVNSGSHMNPNNETEQRNPIQDQLSIRSDWLEDGQSHGRRFIPTSQGLLTTADNRSSLPASSSGVSETQPRAAPLSHGLRLLQLHPPPPLLLRPPPAPAPPAPPVQLPVREAWGPNLTSSYGNVLPEPSSVRRAEDGGRAASVAPPSHLQTGRFNAQMSRGAQEALHLPPAPHRSISAVALPLLRFHPETQRPVTLPHIPQSTTAKPSSLGVTATGQYPKIQLLHREPDPPAAVQRFSAAPVRTPRLIPLQELLRWTAARQTRPETKLQLLKTEPVPENKSTSSPSVKRRKRREEKDKGDKIGVTFRPEDSIIPPDEPAEDVPDQNDGYTFPLGSFDSELSGQRLLDKAYVTSAELHAFASTQKRPPESQDACTNTEAEPSRSITDKAVFVQLPSSPSMPSAPGGGLIDVAPVVPPDVFLNLRYSKENSTDLESRSPVESNADPNPEGRRFINVIDLTDHLLLQNLPPSPPSSAKLHLLAASVVNPAHNPDLISAPNNTEYFTDSPAGEIPGPSVVCVSPEPVLGGDPVTLSVLTGIRTSPPRSLERMLMSRSQISARLSEMDAQLLRLQSIADHMDREFANTRLLVNAIETLSPPKTAGAEKKPQSSSLRVIQEVRSYCPSPHPVGVTAEPEREDEEVLSSSILTRSSVHRERFPATVKPEQQERDTDLDLTESLLENPERPAEETLGVSGLSDVKDILCELIRDGALSRSALDLSRSGTLHLSRPVSNYILLNNLFIPLQNPTSVDLATSKRTKEERDRLVLQEHHEQRARDACSLITDLLTTPLTPPTKPHQTLRSTSQSSGTNKRIPRSHSGPHGRPATSSLGKTVVLQRKSAANAHASLSGRLGLHRPGKNGFLSSTAKQRAVKEKDQANERDAVSLWSPDEEAQHIRRGFEKLDDEFTDADLLRDLDLDALSQSTGSVLSKLDWAAIERIVADEEEEQQ</sequence>
<feature type="region of interest" description="Disordered" evidence="1">
    <location>
        <begin position="453"/>
        <end position="491"/>
    </location>
</feature>
<dbReference type="InterPro" id="IPR019473">
    <property type="entry name" value="TFIID_su8_C"/>
</dbReference>
<organism evidence="3 4">
    <name type="scientific">Labeo rohita</name>
    <name type="common">Indian major carp</name>
    <name type="synonym">Cyprinus rohita</name>
    <dbReference type="NCBI Taxonomy" id="84645"/>
    <lineage>
        <taxon>Eukaryota</taxon>
        <taxon>Metazoa</taxon>
        <taxon>Chordata</taxon>
        <taxon>Craniata</taxon>
        <taxon>Vertebrata</taxon>
        <taxon>Euteleostomi</taxon>
        <taxon>Actinopterygii</taxon>
        <taxon>Neopterygii</taxon>
        <taxon>Teleostei</taxon>
        <taxon>Ostariophysi</taxon>
        <taxon>Cypriniformes</taxon>
        <taxon>Cyprinidae</taxon>
        <taxon>Labeoninae</taxon>
        <taxon>Labeonini</taxon>
        <taxon>Labeo</taxon>
    </lineage>
</organism>
<feature type="region of interest" description="Disordered" evidence="1">
    <location>
        <begin position="1201"/>
        <end position="1242"/>
    </location>
</feature>
<evidence type="ECO:0000256" key="1">
    <source>
        <dbReference type="SAM" id="MobiDB-lite"/>
    </source>
</evidence>
<dbReference type="InterPro" id="IPR028236">
    <property type="entry name" value="CPLANE1"/>
</dbReference>
<keyword evidence="4" id="KW-1185">Reference proteome</keyword>
<feature type="region of interest" description="Disordered" evidence="1">
    <location>
        <begin position="778"/>
        <end position="802"/>
    </location>
</feature>
<evidence type="ECO:0000313" key="3">
    <source>
        <dbReference type="EMBL" id="RXN18005.1"/>
    </source>
</evidence>